<keyword evidence="1" id="KW-0472">Membrane</keyword>
<sequence length="117" mass="13677">MVKPWKKNIAALLKFVGIMVVIMAIIFLIAHFAIQYGVQAGEIKQFMQDNWQFWLAVRWCIYAVGGTILYCLYQRAKQEKNLAVYFDNLATYQRLIRLAVIAMATIELVCWIQLWRG</sequence>
<proteinExistence type="predicted"/>
<organism evidence="2 3">
    <name type="scientific">Haemophilus paracuniculus</name>
    <dbReference type="NCBI Taxonomy" id="734"/>
    <lineage>
        <taxon>Bacteria</taxon>
        <taxon>Pseudomonadati</taxon>
        <taxon>Pseudomonadota</taxon>
        <taxon>Gammaproteobacteria</taxon>
        <taxon>Pasteurellales</taxon>
        <taxon>Pasteurellaceae</taxon>
        <taxon>Haemophilus</taxon>
    </lineage>
</organism>
<keyword evidence="1" id="KW-0812">Transmembrane</keyword>
<evidence type="ECO:0000313" key="3">
    <source>
        <dbReference type="Proteomes" id="UP000190867"/>
    </source>
</evidence>
<feature type="transmembrane region" description="Helical" evidence="1">
    <location>
        <begin position="53"/>
        <end position="73"/>
    </location>
</feature>
<dbReference type="STRING" id="734.B0187_00895"/>
<keyword evidence="1" id="KW-1133">Transmembrane helix</keyword>
<reference evidence="2 3" key="1">
    <citation type="submission" date="2017-02" db="EMBL/GenBank/DDBJ databases">
        <title>Draft genome sequence of Haemophilus paracuniculus CCUG 43573 type strain.</title>
        <authorList>
            <person name="Engstrom-Jakobsson H."/>
            <person name="Salva-Serra F."/>
            <person name="Thorell K."/>
            <person name="Gonzales-Siles L."/>
            <person name="Karlsson R."/>
            <person name="Boulund F."/>
            <person name="Engstrand L."/>
            <person name="Kristiansson E."/>
            <person name="Moore E."/>
        </authorList>
    </citation>
    <scope>NUCLEOTIDE SEQUENCE [LARGE SCALE GENOMIC DNA]</scope>
    <source>
        <strain evidence="2 3">CCUG 43573</strain>
    </source>
</reference>
<dbReference type="AlphaFoldDB" id="A0A1T0AVI4"/>
<dbReference type="EMBL" id="MUYA01000001">
    <property type="protein sequence ID" value="OOS00882.1"/>
    <property type="molecule type" value="Genomic_DNA"/>
</dbReference>
<keyword evidence="3" id="KW-1185">Reference proteome</keyword>
<comment type="caution">
    <text evidence="2">The sequence shown here is derived from an EMBL/GenBank/DDBJ whole genome shotgun (WGS) entry which is preliminary data.</text>
</comment>
<feature type="transmembrane region" description="Helical" evidence="1">
    <location>
        <begin position="12"/>
        <end position="33"/>
    </location>
</feature>
<dbReference type="RefSeq" id="WP_078235876.1">
    <property type="nucleotide sequence ID" value="NZ_MUYA01000001.1"/>
</dbReference>
<accession>A0A1T0AVI4</accession>
<evidence type="ECO:0000256" key="1">
    <source>
        <dbReference type="SAM" id="Phobius"/>
    </source>
</evidence>
<protein>
    <submittedName>
        <fullName evidence="2">Uncharacterized protein</fullName>
    </submittedName>
</protein>
<dbReference type="Proteomes" id="UP000190867">
    <property type="component" value="Unassembled WGS sequence"/>
</dbReference>
<evidence type="ECO:0000313" key="2">
    <source>
        <dbReference type="EMBL" id="OOS00882.1"/>
    </source>
</evidence>
<gene>
    <name evidence="2" type="ORF">B0187_00895</name>
</gene>
<name>A0A1T0AVI4_9PAST</name>
<feature type="transmembrane region" description="Helical" evidence="1">
    <location>
        <begin position="94"/>
        <end position="114"/>
    </location>
</feature>